<accession>A0A6G9YYL7</accession>
<dbReference type="EMBL" id="CP046173">
    <property type="protein sequence ID" value="QIS18338.1"/>
    <property type="molecule type" value="Genomic_DNA"/>
</dbReference>
<evidence type="ECO:0008006" key="3">
    <source>
        <dbReference type="Google" id="ProtNLM"/>
    </source>
</evidence>
<dbReference type="Proteomes" id="UP000500953">
    <property type="component" value="Chromosome"/>
</dbReference>
<proteinExistence type="predicted"/>
<organism evidence="1 2">
    <name type="scientific">Nocardia terpenica</name>
    <dbReference type="NCBI Taxonomy" id="455432"/>
    <lineage>
        <taxon>Bacteria</taxon>
        <taxon>Bacillati</taxon>
        <taxon>Actinomycetota</taxon>
        <taxon>Actinomycetes</taxon>
        <taxon>Mycobacteriales</taxon>
        <taxon>Nocardiaceae</taxon>
        <taxon>Nocardia</taxon>
    </lineage>
</organism>
<name>A0A6G9YYL7_9NOCA</name>
<dbReference type="RefSeq" id="WP_167485657.1">
    <property type="nucleotide sequence ID" value="NZ_CP046173.1"/>
</dbReference>
<evidence type="ECO:0000313" key="2">
    <source>
        <dbReference type="Proteomes" id="UP000500953"/>
    </source>
</evidence>
<gene>
    <name evidence="1" type="ORF">F6W96_08625</name>
</gene>
<sequence>MADNNTIELPPRSSRRPWPGHIIVPACRTAPKSKPWVAYAWRAELGWAASLRTLSDELFSDLVAINTWLSRHASQSIPIVPVCYRSAEILGKEKRLDDLTRTTLFDSGRLTLDLLACTRYPPPLPAAVVGPGPDVLIVENSDTYWVLDELLSNAANHPIGAGSGRTFPAQVGALDADVAGRGSVTGTAWYWGDFDPAGIAIAEAATFASTAVPIRPARELWSVMADRPIQVRDTVDWSGVNGDRFLGPELWSQLAHIRSAHGRIAQEAVPVTTLAQWVKGLR</sequence>
<evidence type="ECO:0000313" key="1">
    <source>
        <dbReference type="EMBL" id="QIS18338.1"/>
    </source>
</evidence>
<dbReference type="AlphaFoldDB" id="A0A6G9YYL7"/>
<reference evidence="1 2" key="1">
    <citation type="journal article" date="2019" name="ACS Chem. Biol.">
        <title>Identification and Mobilization of a Cryptic Antibiotic Biosynthesis Gene Locus from a Human-Pathogenic Nocardia Isolate.</title>
        <authorList>
            <person name="Herisse M."/>
            <person name="Ishida K."/>
            <person name="Porter J.L."/>
            <person name="Howden B."/>
            <person name="Hertweck C."/>
            <person name="Stinear T.P."/>
            <person name="Pidot S.J."/>
        </authorList>
    </citation>
    <scope>NUCLEOTIDE SEQUENCE [LARGE SCALE GENOMIC DNA]</scope>
    <source>
        <strain evidence="1 2">AUSMDU00012715</strain>
    </source>
</reference>
<protein>
    <recommendedName>
        <fullName evidence="3">Wadjet protein JetD C-terminal domain-containing protein</fullName>
    </recommendedName>
</protein>